<evidence type="ECO:0000313" key="10">
    <source>
        <dbReference type="EMBL" id="KXS10636.1"/>
    </source>
</evidence>
<dbReference type="Pfam" id="PF01435">
    <property type="entry name" value="Peptidase_M48"/>
    <property type="match status" value="1"/>
</dbReference>
<comment type="similarity">
    <text evidence="6">Belongs to the peptidase M48 family.</text>
</comment>
<name>A0A139A1I1_GONPJ</name>
<keyword evidence="11" id="KW-1185">Reference proteome</keyword>
<evidence type="ECO:0000256" key="3">
    <source>
        <dbReference type="ARBA" id="ARBA00022801"/>
    </source>
</evidence>
<dbReference type="OrthoDB" id="7464992at2759"/>
<evidence type="ECO:0000256" key="2">
    <source>
        <dbReference type="ARBA" id="ARBA00022723"/>
    </source>
</evidence>
<feature type="region of interest" description="Disordered" evidence="7">
    <location>
        <begin position="1"/>
        <end position="42"/>
    </location>
</feature>
<gene>
    <name evidence="10" type="ORF">M427DRAFT_73782</name>
</gene>
<feature type="domain" description="Peptidase M48" evidence="9">
    <location>
        <begin position="121"/>
        <end position="311"/>
    </location>
</feature>
<keyword evidence="2" id="KW-0479">Metal-binding</keyword>
<dbReference type="AlphaFoldDB" id="A0A139A1I1"/>
<evidence type="ECO:0000256" key="4">
    <source>
        <dbReference type="ARBA" id="ARBA00022833"/>
    </source>
</evidence>
<keyword evidence="5 6" id="KW-0482">Metalloprotease</keyword>
<organism evidence="10 11">
    <name type="scientific">Gonapodya prolifera (strain JEL478)</name>
    <name type="common">Monoblepharis prolifera</name>
    <dbReference type="NCBI Taxonomy" id="1344416"/>
    <lineage>
        <taxon>Eukaryota</taxon>
        <taxon>Fungi</taxon>
        <taxon>Fungi incertae sedis</taxon>
        <taxon>Chytridiomycota</taxon>
        <taxon>Chytridiomycota incertae sedis</taxon>
        <taxon>Monoblepharidomycetes</taxon>
        <taxon>Monoblepharidales</taxon>
        <taxon>Gonapodyaceae</taxon>
        <taxon>Gonapodya</taxon>
    </lineage>
</organism>
<dbReference type="PANTHER" id="PTHR22726:SF1">
    <property type="entry name" value="METALLOENDOPEPTIDASE OMA1, MITOCHONDRIAL"/>
    <property type="match status" value="1"/>
</dbReference>
<dbReference type="InterPro" id="IPR001915">
    <property type="entry name" value="Peptidase_M48"/>
</dbReference>
<dbReference type="Gene3D" id="3.30.2010.10">
    <property type="entry name" value="Metalloproteases ('zincins'), catalytic domain"/>
    <property type="match status" value="1"/>
</dbReference>
<comment type="cofactor">
    <cofactor evidence="6">
        <name>Zn(2+)</name>
        <dbReference type="ChEBI" id="CHEBI:29105"/>
    </cofactor>
    <text evidence="6">Binds 1 zinc ion per subunit.</text>
</comment>
<reference evidence="10 11" key="1">
    <citation type="journal article" date="2015" name="Genome Biol. Evol.">
        <title>Phylogenomic analyses indicate that early fungi evolved digesting cell walls of algal ancestors of land plants.</title>
        <authorList>
            <person name="Chang Y."/>
            <person name="Wang S."/>
            <person name="Sekimoto S."/>
            <person name="Aerts A.L."/>
            <person name="Choi C."/>
            <person name="Clum A."/>
            <person name="LaButti K.M."/>
            <person name="Lindquist E.A."/>
            <person name="Yee Ngan C."/>
            <person name="Ohm R.A."/>
            <person name="Salamov A.A."/>
            <person name="Grigoriev I.V."/>
            <person name="Spatafora J.W."/>
            <person name="Berbee M.L."/>
        </authorList>
    </citation>
    <scope>NUCLEOTIDE SEQUENCE [LARGE SCALE GENOMIC DNA]</scope>
    <source>
        <strain evidence="10 11">JEL478</strain>
    </source>
</reference>
<dbReference type="PANTHER" id="PTHR22726">
    <property type="entry name" value="METALLOENDOPEPTIDASE OMA1"/>
    <property type="match status" value="1"/>
</dbReference>
<dbReference type="Proteomes" id="UP000070544">
    <property type="component" value="Unassembled WGS sequence"/>
</dbReference>
<dbReference type="GO" id="GO:0006515">
    <property type="term" value="P:protein quality control for misfolded or incompletely synthesized proteins"/>
    <property type="evidence" value="ECO:0007669"/>
    <property type="project" value="TreeGrafter"/>
</dbReference>
<dbReference type="STRING" id="1344416.A0A139A1I1"/>
<dbReference type="EMBL" id="KQ965819">
    <property type="protein sequence ID" value="KXS10636.1"/>
    <property type="molecule type" value="Genomic_DNA"/>
</dbReference>
<evidence type="ECO:0000256" key="6">
    <source>
        <dbReference type="RuleBase" id="RU003983"/>
    </source>
</evidence>
<sequence>MSSHRGSLGLHNRCQAPTTLPSASKPSLEEARSVIREHNQERRSKRRRFATYISASVLALSAGYYLMYLDTVPISGRIRFLDVTPQEEQWLADVLYNELISDNQDKLLSEWNPLTLMVAGVAKRLIPVSGLTNLDWRVHVIENPEPNAFVLPGGKIFVNTGLFEIVRSVDELAIVLGHEIAHQVARHTSEKLSFNKMRILTAGLCWVFGIEWLVLQIAASHYFVSLPFSRQIEAEADYIGLHLAAAACYAVDFYFAYGAHTIILHPDDVPLKDPSAAPTLWTRFNSELGGLEKSAYLSDHPTSSARIEAVKFWLPGAIERRKASECDKMPAFMEAFMGMLGGWAGERKKEHLSTENGADAKKPETASYEEFLQGLAVIRSTTARDIIDQHEGRTSK</sequence>
<keyword evidence="8" id="KW-0812">Transmembrane</keyword>
<protein>
    <recommendedName>
        <fullName evidence="9">Peptidase M48 domain-containing protein</fullName>
    </recommendedName>
</protein>
<dbReference type="GO" id="GO:0005743">
    <property type="term" value="C:mitochondrial inner membrane"/>
    <property type="evidence" value="ECO:0007669"/>
    <property type="project" value="TreeGrafter"/>
</dbReference>
<dbReference type="GO" id="GO:0004222">
    <property type="term" value="F:metalloendopeptidase activity"/>
    <property type="evidence" value="ECO:0007669"/>
    <property type="project" value="InterPro"/>
</dbReference>
<keyword evidence="1 6" id="KW-0645">Protease</keyword>
<evidence type="ECO:0000313" key="11">
    <source>
        <dbReference type="Proteomes" id="UP000070544"/>
    </source>
</evidence>
<accession>A0A139A1I1</accession>
<evidence type="ECO:0000256" key="1">
    <source>
        <dbReference type="ARBA" id="ARBA00022670"/>
    </source>
</evidence>
<keyword evidence="3 6" id="KW-0378">Hydrolase</keyword>
<evidence type="ECO:0000256" key="5">
    <source>
        <dbReference type="ARBA" id="ARBA00023049"/>
    </source>
</evidence>
<feature type="transmembrane region" description="Helical" evidence="8">
    <location>
        <begin position="49"/>
        <end position="69"/>
    </location>
</feature>
<dbReference type="CDD" id="cd07331">
    <property type="entry name" value="M48C_Oma1_like"/>
    <property type="match status" value="1"/>
</dbReference>
<dbReference type="GO" id="GO:0034982">
    <property type="term" value="P:mitochondrial protein processing"/>
    <property type="evidence" value="ECO:0007669"/>
    <property type="project" value="TreeGrafter"/>
</dbReference>
<keyword evidence="8" id="KW-0472">Membrane</keyword>
<dbReference type="InterPro" id="IPR051156">
    <property type="entry name" value="Mito/Outer_Membr_Metalloprot"/>
</dbReference>
<evidence type="ECO:0000256" key="7">
    <source>
        <dbReference type="SAM" id="MobiDB-lite"/>
    </source>
</evidence>
<keyword evidence="8" id="KW-1133">Transmembrane helix</keyword>
<evidence type="ECO:0000259" key="9">
    <source>
        <dbReference type="Pfam" id="PF01435"/>
    </source>
</evidence>
<feature type="compositionally biased region" description="Polar residues" evidence="7">
    <location>
        <begin position="15"/>
        <end position="25"/>
    </location>
</feature>
<keyword evidence="4 6" id="KW-0862">Zinc</keyword>
<feature type="compositionally biased region" description="Basic and acidic residues" evidence="7">
    <location>
        <begin position="27"/>
        <end position="42"/>
    </location>
</feature>
<proteinExistence type="inferred from homology"/>
<dbReference type="GO" id="GO:0046872">
    <property type="term" value="F:metal ion binding"/>
    <property type="evidence" value="ECO:0007669"/>
    <property type="project" value="UniProtKB-KW"/>
</dbReference>
<evidence type="ECO:0000256" key="8">
    <source>
        <dbReference type="SAM" id="Phobius"/>
    </source>
</evidence>